<accession>A0A1V4KIF0</accession>
<evidence type="ECO:0000313" key="1">
    <source>
        <dbReference type="EMBL" id="OPJ84214.1"/>
    </source>
</evidence>
<keyword evidence="2" id="KW-1185">Reference proteome</keyword>
<evidence type="ECO:0000313" key="2">
    <source>
        <dbReference type="Proteomes" id="UP000190648"/>
    </source>
</evidence>
<protein>
    <submittedName>
        <fullName evidence="1">Uncharacterized protein</fullName>
    </submittedName>
</protein>
<gene>
    <name evidence="1" type="ORF">AV530_015686</name>
</gene>
<dbReference type="EMBL" id="LSYS01003057">
    <property type="protein sequence ID" value="OPJ84214.1"/>
    <property type="molecule type" value="Genomic_DNA"/>
</dbReference>
<name>A0A1V4KIF0_PATFA</name>
<reference evidence="1 2" key="1">
    <citation type="submission" date="2016-02" db="EMBL/GenBank/DDBJ databases">
        <title>Band-tailed pigeon sequencing and assembly.</title>
        <authorList>
            <person name="Soares A.E."/>
            <person name="Novak B.J."/>
            <person name="Rice E.S."/>
            <person name="O'Connell B."/>
            <person name="Chang D."/>
            <person name="Weber S."/>
            <person name="Shapiro B."/>
        </authorList>
    </citation>
    <scope>NUCLEOTIDE SEQUENCE [LARGE SCALE GENOMIC DNA]</scope>
    <source>
        <strain evidence="1">BTP2013</strain>
        <tissue evidence="1">Blood</tissue>
    </source>
</reference>
<comment type="caution">
    <text evidence="1">The sequence shown here is derived from an EMBL/GenBank/DDBJ whole genome shotgun (WGS) entry which is preliminary data.</text>
</comment>
<dbReference type="AlphaFoldDB" id="A0A1V4KIF0"/>
<sequence length="82" mass="9288">MRTRKKLSVPAAGGEEKRAFSKRLPCYETLWIPASLLPAALGVCWEEEEENKLIIYKIIAGFVVMRLSAVYKNNNLFVTSVK</sequence>
<organism evidence="1 2">
    <name type="scientific">Patagioenas fasciata monilis</name>
    <dbReference type="NCBI Taxonomy" id="372326"/>
    <lineage>
        <taxon>Eukaryota</taxon>
        <taxon>Metazoa</taxon>
        <taxon>Chordata</taxon>
        <taxon>Craniata</taxon>
        <taxon>Vertebrata</taxon>
        <taxon>Euteleostomi</taxon>
        <taxon>Archelosauria</taxon>
        <taxon>Archosauria</taxon>
        <taxon>Dinosauria</taxon>
        <taxon>Saurischia</taxon>
        <taxon>Theropoda</taxon>
        <taxon>Coelurosauria</taxon>
        <taxon>Aves</taxon>
        <taxon>Neognathae</taxon>
        <taxon>Neoaves</taxon>
        <taxon>Columbimorphae</taxon>
        <taxon>Columbiformes</taxon>
        <taxon>Columbidae</taxon>
        <taxon>Patagioenas</taxon>
    </lineage>
</organism>
<proteinExistence type="predicted"/>
<dbReference type="Proteomes" id="UP000190648">
    <property type="component" value="Unassembled WGS sequence"/>
</dbReference>